<dbReference type="Proteomes" id="UP000027586">
    <property type="component" value="Unassembled WGS sequence"/>
</dbReference>
<dbReference type="STRING" id="1263082.A0A068SG64"/>
<feature type="region of interest" description="Disordered" evidence="2">
    <location>
        <begin position="1"/>
        <end position="22"/>
    </location>
</feature>
<evidence type="ECO:0008006" key="7">
    <source>
        <dbReference type="Google" id="ProtNLM"/>
    </source>
</evidence>
<feature type="compositionally biased region" description="Basic and acidic residues" evidence="2">
    <location>
        <begin position="377"/>
        <end position="388"/>
    </location>
</feature>
<dbReference type="PROSITE" id="PS50158">
    <property type="entry name" value="ZF_CCHC"/>
    <property type="match status" value="1"/>
</dbReference>
<dbReference type="SUPFAM" id="SSF56672">
    <property type="entry name" value="DNA/RNA polymerases"/>
    <property type="match status" value="1"/>
</dbReference>
<evidence type="ECO:0000259" key="3">
    <source>
        <dbReference type="PROSITE" id="PS50158"/>
    </source>
</evidence>
<feature type="compositionally biased region" description="Polar residues" evidence="2">
    <location>
        <begin position="1"/>
        <end position="20"/>
    </location>
</feature>
<dbReference type="Gene3D" id="3.60.10.10">
    <property type="entry name" value="Endonuclease/exonuclease/phosphatase"/>
    <property type="match status" value="1"/>
</dbReference>
<dbReference type="CDD" id="cd01650">
    <property type="entry name" value="RT_nLTR_like"/>
    <property type="match status" value="1"/>
</dbReference>
<keyword evidence="6" id="KW-1185">Reference proteome</keyword>
<organism evidence="5 6">
    <name type="scientific">Lichtheimia corymbifera JMRC:FSU:9682</name>
    <dbReference type="NCBI Taxonomy" id="1263082"/>
    <lineage>
        <taxon>Eukaryota</taxon>
        <taxon>Fungi</taxon>
        <taxon>Fungi incertae sedis</taxon>
        <taxon>Mucoromycota</taxon>
        <taxon>Mucoromycotina</taxon>
        <taxon>Mucoromycetes</taxon>
        <taxon>Mucorales</taxon>
        <taxon>Lichtheimiaceae</taxon>
        <taxon>Lichtheimia</taxon>
    </lineage>
</organism>
<dbReference type="InterPro" id="IPR036875">
    <property type="entry name" value="Znf_CCHC_sf"/>
</dbReference>
<comment type="caution">
    <text evidence="5">The sequence shown here is derived from an EMBL/GenBank/DDBJ whole genome shotgun (WGS) entry which is preliminary data.</text>
</comment>
<evidence type="ECO:0000313" key="5">
    <source>
        <dbReference type="EMBL" id="CDH61274.1"/>
    </source>
</evidence>
<reference evidence="5" key="1">
    <citation type="submission" date="2013-08" db="EMBL/GenBank/DDBJ databases">
        <title>Gene expansion shapes genome architecture in the human pathogen Lichtheimia corymbifera: an evolutionary genomics analysis in the ancient terrestrial Mucorales (Mucoromycotina).</title>
        <authorList>
            <person name="Schwartze V.U."/>
            <person name="Winter S."/>
            <person name="Shelest E."/>
            <person name="Marcet-Houben M."/>
            <person name="Horn F."/>
            <person name="Wehner S."/>
            <person name="Hoffmann K."/>
            <person name="Riege K."/>
            <person name="Sammeth M."/>
            <person name="Nowrousian M."/>
            <person name="Valiante V."/>
            <person name="Linde J."/>
            <person name="Jacobsen I.D."/>
            <person name="Marz M."/>
            <person name="Brakhage A.A."/>
            <person name="Gabaldon T."/>
            <person name="Bocker S."/>
            <person name="Voigt K."/>
        </authorList>
    </citation>
    <scope>NUCLEOTIDE SEQUENCE [LARGE SCALE GENOMIC DNA]</scope>
    <source>
        <strain evidence="5">FSU 9682</strain>
    </source>
</reference>
<feature type="compositionally biased region" description="Basic residues" evidence="2">
    <location>
        <begin position="294"/>
        <end position="303"/>
    </location>
</feature>
<feature type="domain" description="CCHC-type" evidence="3">
    <location>
        <begin position="270"/>
        <end position="284"/>
    </location>
</feature>
<evidence type="ECO:0000256" key="2">
    <source>
        <dbReference type="SAM" id="MobiDB-lite"/>
    </source>
</evidence>
<dbReference type="OrthoDB" id="2426083at2759"/>
<dbReference type="SMART" id="SM00343">
    <property type="entry name" value="ZnF_C2HC"/>
    <property type="match status" value="2"/>
</dbReference>
<dbReference type="Pfam" id="PF00078">
    <property type="entry name" value="RVT_1"/>
    <property type="match status" value="1"/>
</dbReference>
<dbReference type="PANTHER" id="PTHR31635">
    <property type="entry name" value="REVERSE TRANSCRIPTASE DOMAIN-CONTAINING PROTEIN-RELATED"/>
    <property type="match status" value="1"/>
</dbReference>
<dbReference type="InterPro" id="IPR000477">
    <property type="entry name" value="RT_dom"/>
</dbReference>
<feature type="compositionally biased region" description="Acidic residues" evidence="2">
    <location>
        <begin position="363"/>
        <end position="374"/>
    </location>
</feature>
<dbReference type="SUPFAM" id="SSF57756">
    <property type="entry name" value="Retrovirus zinc finger-like domains"/>
    <property type="match status" value="1"/>
</dbReference>
<gene>
    <name evidence="5" type="ORF">LCOR_12053.1</name>
</gene>
<dbReference type="InterPro" id="IPR001878">
    <property type="entry name" value="Znf_CCHC"/>
</dbReference>
<dbReference type="InterPro" id="IPR036691">
    <property type="entry name" value="Endo/exonu/phosph_ase_sf"/>
</dbReference>
<dbReference type="VEuPathDB" id="FungiDB:LCOR_12053.1"/>
<keyword evidence="1" id="KW-0479">Metal-binding</keyword>
<keyword evidence="1" id="KW-0863">Zinc-finger</keyword>
<sequence>MSSANSTNLPEKETGPNTPATLPLRMTYAKVASRNRESLMHHEVTTKKVISNSNTTKAERIVHTNVFRGGGSPASVSSIFFDVSSRGERLPEVLALISKAYPNNCGGDTHKTGPRVLVELYLATAPEIETALQQGVIFEDGMRIIPCRAMSSDVDIARIRLTSLPRMPIPDLLTGLKTSLQSFGRVLDCGIYRETHSQMFMGEGFAVLDRTPTADNSTSWSPLSHTISWCHTNDFFYATWKEMELHCARCHQPGHHVRLCPDNPQKHRPCYACGLNGHIAAECPTRSNSVRGATTKKKRKTRSHPPVTNPVSQEPTSVAPEMDVTRTPPVSPTPITASQQAKDLPTESVDRDDLPETIAPHDEGEELMDSDGMDTDGSLHGDEPDQSLEEKTDTYLWSFEEFFDRHPEAFEIESSFRVPRRWYQHLHASDSAKDRISSFPIDKQRAFIIYTQEKAPHLLQHIQGQWTSSQVTSQIMNNAHGNALGPEQYQGPNPTLRKSHNTSARDSLIRYLRQHHSQPHIITLQETNAIDETTITTFNLLFCSQQTLWTSRCGIVAMDSDLSIQHIPIDLHNNEYNTRFIFARVSSLNQLFTPFYLLNIYAPAATPSQRRSFYTALLDSAIFTSIDPHYTDRLIITGDFNFNVHQHQSTRDHISHRWVSQLQLNFVDCITDTSSSLPLPTYRTGVSYHSTLDFIFASRSFHSFIHKGDVEFVSRTWTDHALISARIQLGSPNTGKGYWRGNPNFSYLPEFRQELAEMLTNLWTTLDKIDSPQQRWECLKSSLRRFTQQFGRRRTQWRQQQLKALMSKRNRLLRSKPPPNILAQFLPRVEKQISILQQETVDIQALKSRQRWREKGEISAGYLKKTANHAQTTRMITSLVHPSSGNTCSEVNDLHDAATTFYQDLYTPTPIDDHALDDLLVSSSLPCLSSSWQNDLVTNFTIDDLQSGAKRAPKQSSPGPDGLPYSTWFLVFKHPRYHTLACSVYNMALQQGIYPSSWQDTCVTLLPKKGDLQSLRNWRPISLINTDAKVFTRLLNARLVQAADSLINPFQTGFLPDRFIADNGMLAKLAMDQAYGHESSSSIALLLDQEKAYDRIHPSYLRRVLSTFGIPDSFIVAITNLFFSTRIRININGHLSPAFTQLRGLRQGDPISPVLFNLAIEPLLRAILDDASLQGVALNTAPPSSSPLPPLPNLKCQAYADDIMVFLSSPLDLNRLQLHLNRYQQSSNAKLNAHKSQAISLSGRPQPDWNQQLAQAGFPPCHDRSCAAAVEYLGYPLASSKPQLDGFMNKLLSSVKSLCHHFSQRQLSIRGRATIVNTLILSTTWHTLRLVGAPISSFFRPLRSCITKFLMTNMFPRISFEKLCQRLDHGGLGILDPEKQQGALQLRWLDPLFHPSSDWNFTTLAMAHHLRHAHPSMIDHRFPLLFSSCRKIPRNECNSVSSLLFKAMDQMSIDISSLSMDASVILQLPLNCIWHAIPGHNLRQSRFKKLYVNDVFYLNPTTGSIHWRPWTRTQLHTHHKHLAKALFQALNQHHIQFHPFFSSRFSPTLPDSVVELAETRMDSAPLTSLMDAQFNLKPCSMLEQYTAFGIRSTIMSGRSKRDYEQTTSLLGVGNTDASSCYEQAFDMKAQKPVDRYYTTYNDVSFTLPRRG</sequence>
<accession>A0A068SG64</accession>
<dbReference type="Gene3D" id="4.10.60.10">
    <property type="entry name" value="Zinc finger, CCHC-type"/>
    <property type="match status" value="1"/>
</dbReference>
<keyword evidence="1" id="KW-0862">Zinc</keyword>
<dbReference type="GO" id="GO:0008270">
    <property type="term" value="F:zinc ion binding"/>
    <property type="evidence" value="ECO:0007669"/>
    <property type="project" value="UniProtKB-KW"/>
</dbReference>
<proteinExistence type="predicted"/>
<feature type="region of interest" description="Disordered" evidence="2">
    <location>
        <begin position="288"/>
        <end position="388"/>
    </location>
</feature>
<feature type="compositionally biased region" description="Basic and acidic residues" evidence="2">
    <location>
        <begin position="344"/>
        <end position="362"/>
    </location>
</feature>
<feature type="domain" description="Reverse transcriptase" evidence="4">
    <location>
        <begin position="987"/>
        <end position="1277"/>
    </location>
</feature>
<dbReference type="PROSITE" id="PS50878">
    <property type="entry name" value="RT_POL"/>
    <property type="match status" value="1"/>
</dbReference>
<protein>
    <recommendedName>
        <fullName evidence="7">CCHC-type domain-containing protein</fullName>
    </recommendedName>
</protein>
<dbReference type="GO" id="GO:0003676">
    <property type="term" value="F:nucleic acid binding"/>
    <property type="evidence" value="ECO:0007669"/>
    <property type="project" value="InterPro"/>
</dbReference>
<evidence type="ECO:0000313" key="6">
    <source>
        <dbReference type="Proteomes" id="UP000027586"/>
    </source>
</evidence>
<dbReference type="Pfam" id="PF00098">
    <property type="entry name" value="zf-CCHC"/>
    <property type="match status" value="1"/>
</dbReference>
<dbReference type="SUPFAM" id="SSF56219">
    <property type="entry name" value="DNase I-like"/>
    <property type="match status" value="1"/>
</dbReference>
<evidence type="ECO:0000256" key="1">
    <source>
        <dbReference type="PROSITE-ProRule" id="PRU00047"/>
    </source>
</evidence>
<name>A0A068SG64_9FUNG</name>
<dbReference type="InterPro" id="IPR043502">
    <property type="entry name" value="DNA/RNA_pol_sf"/>
</dbReference>
<evidence type="ECO:0000259" key="4">
    <source>
        <dbReference type="PROSITE" id="PS50878"/>
    </source>
</evidence>
<dbReference type="PANTHER" id="PTHR31635:SF196">
    <property type="entry name" value="REVERSE TRANSCRIPTASE DOMAIN-CONTAINING PROTEIN-RELATED"/>
    <property type="match status" value="1"/>
</dbReference>
<dbReference type="EMBL" id="CBTN010000168">
    <property type="protein sequence ID" value="CDH61274.1"/>
    <property type="molecule type" value="Genomic_DNA"/>
</dbReference>